<feature type="compositionally biased region" description="Low complexity" evidence="1">
    <location>
        <begin position="8"/>
        <end position="31"/>
    </location>
</feature>
<feature type="region of interest" description="Disordered" evidence="1">
    <location>
        <begin position="1"/>
        <end position="31"/>
    </location>
</feature>
<comment type="caution">
    <text evidence="2">The sequence shown here is derived from an EMBL/GenBank/DDBJ whole genome shotgun (WGS) entry which is preliminary data.</text>
</comment>
<evidence type="ECO:0000256" key="1">
    <source>
        <dbReference type="SAM" id="MobiDB-lite"/>
    </source>
</evidence>
<sequence length="61" mass="6403">MSEVSIIAPPAGSSVGCPSCSSSPSSKVCPARTPQRSTAAIVVKSQRRRCLDPLLPSKTYR</sequence>
<accession>A0A9P3LBF8</accession>
<keyword evidence="3" id="KW-1185">Reference proteome</keyword>
<reference evidence="2 3" key="1">
    <citation type="submission" date="2021-08" db="EMBL/GenBank/DDBJ databases">
        <title>Draft Genome Sequence of Phanerochaete sordida strain YK-624.</title>
        <authorList>
            <person name="Mori T."/>
            <person name="Dohra H."/>
            <person name="Suzuki T."/>
            <person name="Kawagishi H."/>
            <person name="Hirai H."/>
        </authorList>
    </citation>
    <scope>NUCLEOTIDE SEQUENCE [LARGE SCALE GENOMIC DNA]</scope>
    <source>
        <strain evidence="2 3">YK-624</strain>
    </source>
</reference>
<dbReference type="EMBL" id="BPQB01000012">
    <property type="protein sequence ID" value="GJE89441.1"/>
    <property type="molecule type" value="Genomic_DNA"/>
</dbReference>
<proteinExistence type="predicted"/>
<organism evidence="2 3">
    <name type="scientific">Phanerochaete sordida</name>
    <dbReference type="NCBI Taxonomy" id="48140"/>
    <lineage>
        <taxon>Eukaryota</taxon>
        <taxon>Fungi</taxon>
        <taxon>Dikarya</taxon>
        <taxon>Basidiomycota</taxon>
        <taxon>Agaricomycotina</taxon>
        <taxon>Agaricomycetes</taxon>
        <taxon>Polyporales</taxon>
        <taxon>Phanerochaetaceae</taxon>
        <taxon>Phanerochaete</taxon>
    </lineage>
</organism>
<dbReference type="AlphaFoldDB" id="A0A9P3LBF8"/>
<evidence type="ECO:0000313" key="3">
    <source>
        <dbReference type="Proteomes" id="UP000703269"/>
    </source>
</evidence>
<evidence type="ECO:0000313" key="2">
    <source>
        <dbReference type="EMBL" id="GJE89441.1"/>
    </source>
</evidence>
<dbReference type="Proteomes" id="UP000703269">
    <property type="component" value="Unassembled WGS sequence"/>
</dbReference>
<name>A0A9P3LBF8_9APHY</name>
<protein>
    <submittedName>
        <fullName evidence="2">Uncharacterized protein</fullName>
    </submittedName>
</protein>
<gene>
    <name evidence="2" type="ORF">PsYK624_055420</name>
</gene>